<dbReference type="InterPro" id="IPR045180">
    <property type="entry name" value="La_dom_prot"/>
</dbReference>
<evidence type="ECO:0000256" key="5">
    <source>
        <dbReference type="ARBA" id="ARBA00022871"/>
    </source>
</evidence>
<dbReference type="GO" id="GO:0006397">
    <property type="term" value="P:mRNA processing"/>
    <property type="evidence" value="ECO:0007669"/>
    <property type="project" value="UniProtKB-KW"/>
</dbReference>
<dbReference type="GO" id="GO:0008380">
    <property type="term" value="P:RNA splicing"/>
    <property type="evidence" value="ECO:0007669"/>
    <property type="project" value="UniProtKB-KW"/>
</dbReference>
<feature type="region of interest" description="Disordered" evidence="13">
    <location>
        <begin position="1"/>
        <end position="26"/>
    </location>
</feature>
<dbReference type="Gene3D" id="3.30.70.330">
    <property type="match status" value="1"/>
</dbReference>
<dbReference type="InterPro" id="IPR035979">
    <property type="entry name" value="RBD_domain_sf"/>
</dbReference>
<evidence type="ECO:0000256" key="11">
    <source>
        <dbReference type="ARBA" id="ARBA00029640"/>
    </source>
</evidence>
<dbReference type="SUPFAM" id="SSF54928">
    <property type="entry name" value="RNA-binding domain, RBD"/>
    <property type="match status" value="1"/>
</dbReference>
<dbReference type="CDD" id="cd07323">
    <property type="entry name" value="LAM"/>
    <property type="match status" value="1"/>
</dbReference>
<dbReference type="InterPro" id="IPR002344">
    <property type="entry name" value="Lupus_La"/>
</dbReference>
<evidence type="ECO:0000256" key="1">
    <source>
        <dbReference type="ARBA" id="ARBA00004642"/>
    </source>
</evidence>
<evidence type="ECO:0000313" key="16">
    <source>
        <dbReference type="EMBL" id="CAH2108064.1"/>
    </source>
</evidence>
<dbReference type="CDD" id="cd12290">
    <property type="entry name" value="RRM1_LARP7"/>
    <property type="match status" value="1"/>
</dbReference>
<dbReference type="Pfam" id="PF00076">
    <property type="entry name" value="RRM_1"/>
    <property type="match status" value="1"/>
</dbReference>
<dbReference type="Pfam" id="PF05383">
    <property type="entry name" value="La"/>
    <property type="match status" value="1"/>
</dbReference>
<keyword evidence="17" id="KW-1185">Reference proteome</keyword>
<dbReference type="GO" id="GO:0030154">
    <property type="term" value="P:cell differentiation"/>
    <property type="evidence" value="ECO:0007669"/>
    <property type="project" value="UniProtKB-KW"/>
</dbReference>
<proteinExistence type="predicted"/>
<dbReference type="PROSITE" id="PS50102">
    <property type="entry name" value="RRM"/>
    <property type="match status" value="1"/>
</dbReference>
<feature type="region of interest" description="Disordered" evidence="13">
    <location>
        <begin position="439"/>
        <end position="459"/>
    </location>
</feature>
<feature type="compositionally biased region" description="Basic and acidic residues" evidence="13">
    <location>
        <begin position="229"/>
        <end position="257"/>
    </location>
</feature>
<dbReference type="AlphaFoldDB" id="A0AAU9VD15"/>
<dbReference type="InterPro" id="IPR036390">
    <property type="entry name" value="WH_DNA-bd_sf"/>
</dbReference>
<evidence type="ECO:0000256" key="2">
    <source>
        <dbReference type="ARBA" id="ARBA00015867"/>
    </source>
</evidence>
<feature type="domain" description="RRM" evidence="14">
    <location>
        <begin position="118"/>
        <end position="219"/>
    </location>
</feature>
<dbReference type="InterPro" id="IPR006630">
    <property type="entry name" value="La_HTH"/>
</dbReference>
<dbReference type="InterPro" id="IPR036388">
    <property type="entry name" value="WH-like_DNA-bd_sf"/>
</dbReference>
<evidence type="ECO:0000259" key="15">
    <source>
        <dbReference type="PROSITE" id="PS50961"/>
    </source>
</evidence>
<dbReference type="GO" id="GO:0007283">
    <property type="term" value="P:spermatogenesis"/>
    <property type="evidence" value="ECO:0007669"/>
    <property type="project" value="UniProtKB-KW"/>
</dbReference>
<keyword evidence="7" id="KW-0805">Transcription regulation</keyword>
<comment type="subcellular location">
    <subcellularLocation>
        <location evidence="1">Nucleus</location>
        <location evidence="1">Nucleoplasm</location>
    </subcellularLocation>
</comment>
<evidence type="ECO:0000259" key="14">
    <source>
        <dbReference type="PROSITE" id="PS50102"/>
    </source>
</evidence>
<sequence length="493" mass="55930">MSESENMDNVDQETKHENNPKKRIRHRKKHLYESIMKQMEFYFSDANLSKDRYLGDLVKNDPFVPLVEFLKFNKIRSLTQDVGDIVKAMKHSTFLELSEDKIKVRRKTQMMPYDADLRTIYVESIPVTASREWLERVFSDYGKVAYISLPKFKNSQNIKGFAFIEFSSPQDAQKCMNAFTKMGCKLPSCTPPEELSSIKMFSVDEYSDNSTVKDEYEPPKKKSKKSKDKKSLKNLDLKTDQESDTEKPIDTPTEENKTIATPNEESKMTDVESRDEMTSNDESKNLNDTPRKRKQKKKSLKEKGKALANGEAPKDALWGLQVLPKSEWKALRNKYLNLQRKYMKEIKMNLQNKRHAYSGIPAPAAPSVEVESVNSTQAIDNAKNVEPLQKIPGVFVKEILPEPCLDVRLTKRTIKSNIHVCGRILRAVEQRARAARRGGAGAVARGGGGAGRAGARRARGRTRLLARAAELAPPALAPASPQPTHTHIRFEDE</sequence>
<feature type="region of interest" description="Disordered" evidence="13">
    <location>
        <begin position="208"/>
        <end position="308"/>
    </location>
</feature>
<feature type="compositionally biased region" description="Gly residues" evidence="13">
    <location>
        <begin position="439"/>
        <end position="452"/>
    </location>
</feature>
<dbReference type="EMBL" id="CAKOGL010000031">
    <property type="protein sequence ID" value="CAH2108064.1"/>
    <property type="molecule type" value="Genomic_DNA"/>
</dbReference>
<keyword evidence="10" id="KW-0539">Nucleus</keyword>
<evidence type="ECO:0000256" key="4">
    <source>
        <dbReference type="ARBA" id="ARBA00022782"/>
    </source>
</evidence>
<dbReference type="Proteomes" id="UP001153954">
    <property type="component" value="Unassembled WGS sequence"/>
</dbReference>
<evidence type="ECO:0000313" key="17">
    <source>
        <dbReference type="Proteomes" id="UP001153954"/>
    </source>
</evidence>
<dbReference type="SMART" id="SM00360">
    <property type="entry name" value="RRM"/>
    <property type="match status" value="1"/>
</dbReference>
<feature type="compositionally biased region" description="Basic and acidic residues" evidence="13">
    <location>
        <begin position="211"/>
        <end position="220"/>
    </location>
</feature>
<dbReference type="GO" id="GO:0005654">
    <property type="term" value="C:nucleoplasm"/>
    <property type="evidence" value="ECO:0007669"/>
    <property type="project" value="UniProtKB-SubCell"/>
</dbReference>
<comment type="caution">
    <text evidence="16">The sequence shown here is derived from an EMBL/GenBank/DDBJ whole genome shotgun (WGS) entry which is preliminary data.</text>
</comment>
<evidence type="ECO:0000256" key="13">
    <source>
        <dbReference type="SAM" id="MobiDB-lite"/>
    </source>
</evidence>
<evidence type="ECO:0000256" key="10">
    <source>
        <dbReference type="ARBA" id="ARBA00023242"/>
    </source>
</evidence>
<keyword evidence="6 12" id="KW-0694">RNA-binding</keyword>
<dbReference type="InterPro" id="IPR000504">
    <property type="entry name" value="RRM_dom"/>
</dbReference>
<keyword evidence="3" id="KW-0507">mRNA processing</keyword>
<dbReference type="GO" id="GO:0003723">
    <property type="term" value="F:RNA binding"/>
    <property type="evidence" value="ECO:0007669"/>
    <property type="project" value="UniProtKB-UniRule"/>
</dbReference>
<dbReference type="PROSITE" id="PS50961">
    <property type="entry name" value="HTH_LA"/>
    <property type="match status" value="1"/>
</dbReference>
<feature type="compositionally biased region" description="Basic residues" evidence="13">
    <location>
        <begin position="291"/>
        <end position="300"/>
    </location>
</feature>
<feature type="region of interest" description="Disordered" evidence="13">
    <location>
        <begin position="473"/>
        <end position="493"/>
    </location>
</feature>
<dbReference type="PRINTS" id="PR00302">
    <property type="entry name" value="LUPUSLA"/>
</dbReference>
<feature type="compositionally biased region" description="Basic and acidic residues" evidence="13">
    <location>
        <begin position="264"/>
        <end position="285"/>
    </location>
</feature>
<dbReference type="SUPFAM" id="SSF46785">
    <property type="entry name" value="Winged helix' DNA-binding domain"/>
    <property type="match status" value="1"/>
</dbReference>
<dbReference type="PANTHER" id="PTHR22792:SF62">
    <property type="entry name" value="LA-RELATED PROTEIN 7"/>
    <property type="match status" value="1"/>
</dbReference>
<dbReference type="InterPro" id="IPR012677">
    <property type="entry name" value="Nucleotide-bd_a/b_plait_sf"/>
</dbReference>
<dbReference type="Gene3D" id="1.10.10.10">
    <property type="entry name" value="Winged helix-like DNA-binding domain superfamily/Winged helix DNA-binding domain"/>
    <property type="match status" value="1"/>
</dbReference>
<keyword evidence="8" id="KW-0804">Transcription</keyword>
<protein>
    <recommendedName>
        <fullName evidence="2">La-related protein 7</fullName>
    </recommendedName>
    <alternativeName>
        <fullName evidence="11">La ribonucleoprotein domain family member 7</fullName>
    </alternativeName>
</protein>
<keyword evidence="4" id="KW-0221">Differentiation</keyword>
<dbReference type="GO" id="GO:1990904">
    <property type="term" value="C:ribonucleoprotein complex"/>
    <property type="evidence" value="ECO:0007669"/>
    <property type="project" value="InterPro"/>
</dbReference>
<evidence type="ECO:0000256" key="9">
    <source>
        <dbReference type="ARBA" id="ARBA00023187"/>
    </source>
</evidence>
<evidence type="ECO:0000256" key="3">
    <source>
        <dbReference type="ARBA" id="ARBA00022664"/>
    </source>
</evidence>
<reference evidence="16" key="1">
    <citation type="submission" date="2022-03" db="EMBL/GenBank/DDBJ databases">
        <authorList>
            <person name="Tunstrom K."/>
        </authorList>
    </citation>
    <scope>NUCLEOTIDE SEQUENCE</scope>
</reference>
<accession>A0AAU9VD15</accession>
<evidence type="ECO:0000256" key="7">
    <source>
        <dbReference type="ARBA" id="ARBA00023015"/>
    </source>
</evidence>
<evidence type="ECO:0000256" key="8">
    <source>
        <dbReference type="ARBA" id="ARBA00023163"/>
    </source>
</evidence>
<keyword evidence="9" id="KW-0508">mRNA splicing</keyword>
<dbReference type="InterPro" id="IPR034887">
    <property type="entry name" value="LARP7_RRM1"/>
</dbReference>
<organism evidence="16 17">
    <name type="scientific">Euphydryas editha</name>
    <name type="common">Edith's checkerspot</name>
    <dbReference type="NCBI Taxonomy" id="104508"/>
    <lineage>
        <taxon>Eukaryota</taxon>
        <taxon>Metazoa</taxon>
        <taxon>Ecdysozoa</taxon>
        <taxon>Arthropoda</taxon>
        <taxon>Hexapoda</taxon>
        <taxon>Insecta</taxon>
        <taxon>Pterygota</taxon>
        <taxon>Neoptera</taxon>
        <taxon>Endopterygota</taxon>
        <taxon>Lepidoptera</taxon>
        <taxon>Glossata</taxon>
        <taxon>Ditrysia</taxon>
        <taxon>Papilionoidea</taxon>
        <taxon>Nymphalidae</taxon>
        <taxon>Nymphalinae</taxon>
        <taxon>Euphydryas</taxon>
    </lineage>
</organism>
<feature type="compositionally biased region" description="Acidic residues" evidence="13">
    <location>
        <begin position="1"/>
        <end position="11"/>
    </location>
</feature>
<evidence type="ECO:0000256" key="12">
    <source>
        <dbReference type="PROSITE-ProRule" id="PRU00332"/>
    </source>
</evidence>
<keyword evidence="5" id="KW-0744">Spermatogenesis</keyword>
<name>A0AAU9VD15_EUPED</name>
<feature type="domain" description="HTH La-type RNA-binding" evidence="15">
    <location>
        <begin position="25"/>
        <end position="115"/>
    </location>
</feature>
<dbReference type="PANTHER" id="PTHR22792">
    <property type="entry name" value="LUPUS LA PROTEIN-RELATED"/>
    <property type="match status" value="1"/>
</dbReference>
<evidence type="ECO:0000256" key="6">
    <source>
        <dbReference type="ARBA" id="ARBA00022884"/>
    </source>
</evidence>
<dbReference type="SMART" id="SM00715">
    <property type="entry name" value="LA"/>
    <property type="match status" value="1"/>
</dbReference>
<gene>
    <name evidence="16" type="ORF">EEDITHA_LOCUS22033</name>
</gene>